<reference evidence="1 2" key="1">
    <citation type="submission" date="2019-10" db="EMBL/GenBank/DDBJ databases">
        <title>Epibacterium sp. nov., isolated from seawater.</title>
        <authorList>
            <person name="Zhang X."/>
            <person name="Li N."/>
        </authorList>
    </citation>
    <scope>NUCLEOTIDE SEQUENCE [LARGE SCALE GENOMIC DNA]</scope>
    <source>
        <strain evidence="1 2">SM1979</strain>
    </source>
</reference>
<dbReference type="AlphaFoldDB" id="A0A843YGQ3"/>
<dbReference type="EMBL" id="WIBF01000011">
    <property type="protein sequence ID" value="MQQ10031.1"/>
    <property type="molecule type" value="Genomic_DNA"/>
</dbReference>
<gene>
    <name evidence="1" type="ORF">GFB49_16310</name>
</gene>
<dbReference type="Proteomes" id="UP000444174">
    <property type="component" value="Unassembled WGS sequence"/>
</dbReference>
<sequence>MNTSELLTYAKHLEQQILAASDTGRLSFQPQLRAVLRDLRQSGADVPSRLRRLDSMLEEQAAEQMFDNMPI</sequence>
<name>A0A843YGQ3_9RHOB</name>
<dbReference type="RefSeq" id="WP_153216999.1">
    <property type="nucleotide sequence ID" value="NZ_WIBF01000011.1"/>
</dbReference>
<accession>A0A843YGQ3</accession>
<proteinExistence type="predicted"/>
<evidence type="ECO:0000313" key="1">
    <source>
        <dbReference type="EMBL" id="MQQ10031.1"/>
    </source>
</evidence>
<comment type="caution">
    <text evidence="1">The sequence shown here is derived from an EMBL/GenBank/DDBJ whole genome shotgun (WGS) entry which is preliminary data.</text>
</comment>
<protein>
    <submittedName>
        <fullName evidence="1">Uncharacterized protein</fullName>
    </submittedName>
</protein>
<organism evidence="1 2">
    <name type="scientific">Tritonibacter litoralis</name>
    <dbReference type="NCBI Taxonomy" id="2662264"/>
    <lineage>
        <taxon>Bacteria</taxon>
        <taxon>Pseudomonadati</taxon>
        <taxon>Pseudomonadota</taxon>
        <taxon>Alphaproteobacteria</taxon>
        <taxon>Rhodobacterales</taxon>
        <taxon>Paracoccaceae</taxon>
        <taxon>Tritonibacter</taxon>
    </lineage>
</organism>
<keyword evidence="2" id="KW-1185">Reference proteome</keyword>
<evidence type="ECO:0000313" key="2">
    <source>
        <dbReference type="Proteomes" id="UP000444174"/>
    </source>
</evidence>